<proteinExistence type="inferred from homology"/>
<evidence type="ECO:0000256" key="2">
    <source>
        <dbReference type="SAM" id="MobiDB-lite"/>
    </source>
</evidence>
<dbReference type="NCBIfam" id="TIGR00350">
    <property type="entry name" value="lytR_cpsA_psr"/>
    <property type="match status" value="1"/>
</dbReference>
<dbReference type="InterPro" id="IPR004474">
    <property type="entry name" value="LytR_CpsA_psr"/>
</dbReference>
<organism evidence="4 5">
    <name type="scientific">Egibacter rhizosphaerae</name>
    <dbReference type="NCBI Taxonomy" id="1670831"/>
    <lineage>
        <taxon>Bacteria</taxon>
        <taxon>Bacillati</taxon>
        <taxon>Actinomycetota</taxon>
        <taxon>Nitriliruptoria</taxon>
        <taxon>Egibacterales</taxon>
        <taxon>Egibacteraceae</taxon>
        <taxon>Egibacter</taxon>
    </lineage>
</organism>
<dbReference type="Pfam" id="PF03816">
    <property type="entry name" value="LytR_cpsA_psr"/>
    <property type="match status" value="1"/>
</dbReference>
<dbReference type="PANTHER" id="PTHR33392">
    <property type="entry name" value="POLYISOPRENYL-TEICHOIC ACID--PEPTIDOGLYCAN TEICHOIC ACID TRANSFERASE TAGU"/>
    <property type="match status" value="1"/>
</dbReference>
<dbReference type="InterPro" id="IPR050922">
    <property type="entry name" value="LytR/CpsA/Psr_CW_biosynth"/>
</dbReference>
<gene>
    <name evidence="4" type="ORF">ER308_00870</name>
</gene>
<dbReference type="Proteomes" id="UP000291469">
    <property type="component" value="Chromosome"/>
</dbReference>
<feature type="compositionally biased region" description="Acidic residues" evidence="2">
    <location>
        <begin position="456"/>
        <end position="467"/>
    </location>
</feature>
<dbReference type="Gene3D" id="3.40.630.190">
    <property type="entry name" value="LCP protein"/>
    <property type="match status" value="1"/>
</dbReference>
<feature type="region of interest" description="Disordered" evidence="2">
    <location>
        <begin position="361"/>
        <end position="487"/>
    </location>
</feature>
<feature type="compositionally biased region" description="Acidic residues" evidence="2">
    <location>
        <begin position="361"/>
        <end position="371"/>
    </location>
</feature>
<accession>A0A411YAL3</accession>
<evidence type="ECO:0000313" key="5">
    <source>
        <dbReference type="Proteomes" id="UP000291469"/>
    </source>
</evidence>
<evidence type="ECO:0000259" key="3">
    <source>
        <dbReference type="Pfam" id="PF03816"/>
    </source>
</evidence>
<dbReference type="KEGG" id="erz:ER308_00870"/>
<feature type="compositionally biased region" description="Low complexity" evidence="2">
    <location>
        <begin position="387"/>
        <end position="418"/>
    </location>
</feature>
<feature type="domain" description="Cell envelope-related transcriptional attenuator" evidence="3">
    <location>
        <begin position="124"/>
        <end position="270"/>
    </location>
</feature>
<comment type="similarity">
    <text evidence="1">Belongs to the LytR/CpsA/Psr (LCP) family.</text>
</comment>
<feature type="region of interest" description="Disordered" evidence="2">
    <location>
        <begin position="103"/>
        <end position="126"/>
    </location>
</feature>
<dbReference type="PANTHER" id="PTHR33392:SF6">
    <property type="entry name" value="POLYISOPRENYL-TEICHOIC ACID--PEPTIDOGLYCAN TEICHOIC ACID TRANSFERASE TAGU"/>
    <property type="match status" value="1"/>
</dbReference>
<feature type="region of interest" description="Disordered" evidence="2">
    <location>
        <begin position="45"/>
        <end position="89"/>
    </location>
</feature>
<evidence type="ECO:0000313" key="4">
    <source>
        <dbReference type="EMBL" id="QBI18263.1"/>
    </source>
</evidence>
<evidence type="ECO:0000256" key="1">
    <source>
        <dbReference type="ARBA" id="ARBA00006068"/>
    </source>
</evidence>
<name>A0A411YAL3_9ACTN</name>
<dbReference type="OrthoDB" id="3759589at2"/>
<dbReference type="RefSeq" id="WP_131153261.1">
    <property type="nucleotide sequence ID" value="NZ_CP036402.1"/>
</dbReference>
<sequence length="487" mass="50919">MGRKRRRVLIGVSVAVGVFVLGASAAAAALVWRFDQGIERRDVDFSEQASQGEEAAEEDPGEPDDRDSDEDRDGTQDTAEDDVELPDPVDEVVTVLVAASDDRSVLTEEEQAELGTGGDRNSERTETNMLVRLDPDGPRADILSLPRDSYVELCDGSLGRLNTAYGIGERSDVGGPTCLVQTISNWTGITPDHYAKIDFRGFVDLVDAVGGVEMWMEAPIQDEDANLDVEAGCQVFNGGEALAFSRARSIDNDFGRIARQQRLLVELRDEVVSGQTAVSPRRLLDLTDAAASSLEVDEDLTLNRMRQLAVAGLDVPSEDIHTATMPGEIADEPPYVTHVDPVDVAELSAAFVDGALGDVAEDTTDADEDDSDSHPGPSSSGGDGTAEEAGGTDTGPAGDDTGPAGDDTGPAGDDTGPAGDDDGVTDDDRQAVEEDPGATEGSQGIGGEDGSHEDTGTMEDPVDDPDVDGPLGGADGNYIGADRGPGC</sequence>
<feature type="compositionally biased region" description="Acidic residues" evidence="2">
    <location>
        <begin position="54"/>
        <end position="89"/>
    </location>
</feature>
<dbReference type="AlphaFoldDB" id="A0A411YAL3"/>
<keyword evidence="5" id="KW-1185">Reference proteome</keyword>
<dbReference type="EMBL" id="CP036402">
    <property type="protein sequence ID" value="QBI18263.1"/>
    <property type="molecule type" value="Genomic_DNA"/>
</dbReference>
<reference evidence="4 5" key="1">
    <citation type="submission" date="2019-01" db="EMBL/GenBank/DDBJ databases">
        <title>Egibacter rhizosphaerae EGI 80759T.</title>
        <authorList>
            <person name="Chen D.-D."/>
            <person name="Tian Y."/>
            <person name="Jiao J.-Y."/>
            <person name="Zhang X.-T."/>
            <person name="Zhang Y.-G."/>
            <person name="Zhang Y."/>
            <person name="Xiao M."/>
            <person name="Shu W.-S."/>
            <person name="Li W.-J."/>
        </authorList>
    </citation>
    <scope>NUCLEOTIDE SEQUENCE [LARGE SCALE GENOMIC DNA]</scope>
    <source>
        <strain evidence="4 5">EGI 80759</strain>
    </source>
</reference>
<protein>
    <recommendedName>
        <fullName evidence="3">Cell envelope-related transcriptional attenuator domain-containing protein</fullName>
    </recommendedName>
</protein>